<evidence type="ECO:0000313" key="2">
    <source>
        <dbReference type="Proteomes" id="UP000472320"/>
    </source>
</evidence>
<evidence type="ECO:0000313" key="1">
    <source>
        <dbReference type="EMBL" id="MTW12143.1"/>
    </source>
</evidence>
<dbReference type="EMBL" id="WNKX01000011">
    <property type="protein sequence ID" value="MTW12143.1"/>
    <property type="molecule type" value="Genomic_DNA"/>
</dbReference>
<keyword evidence="2" id="KW-1185">Reference proteome</keyword>
<dbReference type="InterPro" id="IPR029058">
    <property type="entry name" value="AB_hydrolase_fold"/>
</dbReference>
<dbReference type="SUPFAM" id="SSF53474">
    <property type="entry name" value="alpha/beta-Hydrolases"/>
    <property type="match status" value="1"/>
</dbReference>
<sequence>MSKVALVTIHGMGEQPLDYADDMRRALQHKMGDAFVNVDVHSVYYQHLLKPNEQDVWNRTRERSKVRYEQLRKFILFGFADAAGLENRKEYDGSVYELAQEEIARALLAIHAQRGPDTPIVMLAHSLGCQVMSSFIYDAQKRAGGGAVAAGIWKPGRMADSLTAEQRSFLQCTTLRSVVTTGCNIPVFVAAHKRMDVKPITKPTPGFSWLNLYDPDDALGWPLQPLEGGYETLVEDRAINAGQGILDFMTKSWNPLSHTAYWSAAPVIEPLASLLGEKGDVPL</sequence>
<dbReference type="Proteomes" id="UP000472320">
    <property type="component" value="Unassembled WGS sequence"/>
</dbReference>
<organism evidence="1 2">
    <name type="scientific">Massilia eburnea</name>
    <dbReference type="NCBI Taxonomy" id="1776165"/>
    <lineage>
        <taxon>Bacteria</taxon>
        <taxon>Pseudomonadati</taxon>
        <taxon>Pseudomonadota</taxon>
        <taxon>Betaproteobacteria</taxon>
        <taxon>Burkholderiales</taxon>
        <taxon>Oxalobacteraceae</taxon>
        <taxon>Telluria group</taxon>
        <taxon>Massilia</taxon>
    </lineage>
</organism>
<gene>
    <name evidence="1" type="ORF">GM658_16175</name>
</gene>
<evidence type="ECO:0008006" key="3">
    <source>
        <dbReference type="Google" id="ProtNLM"/>
    </source>
</evidence>
<comment type="caution">
    <text evidence="1">The sequence shown here is derived from an EMBL/GenBank/DDBJ whole genome shotgun (WGS) entry which is preliminary data.</text>
</comment>
<proteinExistence type="predicted"/>
<dbReference type="AlphaFoldDB" id="A0A6L6QKL8"/>
<dbReference type="RefSeq" id="WP_155455080.1">
    <property type="nucleotide sequence ID" value="NZ_WNKX01000011.1"/>
</dbReference>
<protein>
    <recommendedName>
        <fullName evidence="3">Alpha/beta hydrolase</fullName>
    </recommendedName>
</protein>
<accession>A0A6L6QKL8</accession>
<dbReference type="OrthoDB" id="70513at2"/>
<reference evidence="1 2" key="1">
    <citation type="submission" date="2019-11" db="EMBL/GenBank/DDBJ databases">
        <title>Type strains purchased from KCTC, JCM and DSMZ.</title>
        <authorList>
            <person name="Lu H."/>
        </authorList>
    </citation>
    <scope>NUCLEOTIDE SEQUENCE [LARGE SCALE GENOMIC DNA]</scope>
    <source>
        <strain evidence="1 2">JCM 31587</strain>
    </source>
</reference>
<name>A0A6L6QKL8_9BURK</name>